<dbReference type="OrthoDB" id="280692at2"/>
<evidence type="ECO:0000256" key="1">
    <source>
        <dbReference type="ARBA" id="ARBA00022801"/>
    </source>
</evidence>
<dbReference type="Proteomes" id="UP000249165">
    <property type="component" value="Unassembled WGS sequence"/>
</dbReference>
<dbReference type="Gene3D" id="3.40.50.1240">
    <property type="entry name" value="Phosphoglycerate mutase-like"/>
    <property type="match status" value="1"/>
</dbReference>
<gene>
    <name evidence="2" type="ORF">ATI53_101176</name>
</gene>
<dbReference type="RefSeq" id="WP_009502832.1">
    <property type="nucleotide sequence ID" value="NZ_LIGK01000005.1"/>
</dbReference>
<dbReference type="PANTHER" id="PTHR20935">
    <property type="entry name" value="PHOSPHOGLYCERATE MUTASE-RELATED"/>
    <property type="match status" value="1"/>
</dbReference>
<reference evidence="2 3" key="1">
    <citation type="submission" date="2018-06" db="EMBL/GenBank/DDBJ databases">
        <title>Genomic Encyclopedia of Archaeal and Bacterial Type Strains, Phase II (KMG-II): from individual species to whole genera.</title>
        <authorList>
            <person name="Goeker M."/>
        </authorList>
    </citation>
    <scope>NUCLEOTIDE SEQUENCE [LARGE SCALE GENOMIC DNA]</scope>
    <source>
        <strain evidence="2 3">DSM 22011</strain>
    </source>
</reference>
<comment type="caution">
    <text evidence="2">The sequence shown here is derived from an EMBL/GenBank/DDBJ whole genome shotgun (WGS) entry which is preliminary data.</text>
</comment>
<dbReference type="Pfam" id="PF00300">
    <property type="entry name" value="His_Phos_1"/>
    <property type="match status" value="1"/>
</dbReference>
<sequence>MSHITLVRHGQANTAARDELSYDRLSALGRQQARWLGDHLRDSGEQFARGYCGTLRRHRETAEEMALGLELVVDSRLDEFEYFTMAQLCQVQHGVAMPTCREEFSLHMPRLLGLWREGALEGAPVAFDAFQARVSDVLHDIAGGDGRAVVVTSGGVIGMAMRLTMDLGMGALANACLAIENSSLHRFQPMPSGLVLTQFNSVPHLEGAARSLQRTHL</sequence>
<keyword evidence="1" id="KW-0378">Hydrolase</keyword>
<organism evidence="2 3">
    <name type="scientific">Salipiger aestuarii</name>
    <dbReference type="NCBI Taxonomy" id="568098"/>
    <lineage>
        <taxon>Bacteria</taxon>
        <taxon>Pseudomonadati</taxon>
        <taxon>Pseudomonadota</taxon>
        <taxon>Alphaproteobacteria</taxon>
        <taxon>Rhodobacterales</taxon>
        <taxon>Roseobacteraceae</taxon>
        <taxon>Salipiger</taxon>
    </lineage>
</organism>
<name>A0A327YE58_9RHOB</name>
<dbReference type="InterPro" id="IPR029033">
    <property type="entry name" value="His_PPase_superfam"/>
</dbReference>
<evidence type="ECO:0000313" key="3">
    <source>
        <dbReference type="Proteomes" id="UP000249165"/>
    </source>
</evidence>
<evidence type="ECO:0000313" key="2">
    <source>
        <dbReference type="EMBL" id="RAK18797.1"/>
    </source>
</evidence>
<dbReference type="SMART" id="SM00855">
    <property type="entry name" value="PGAM"/>
    <property type="match status" value="1"/>
</dbReference>
<dbReference type="PANTHER" id="PTHR20935:SF0">
    <property type="entry name" value="SERINE_THREONINE-PROTEIN PHOSPHATASE PGAM5, MITOCHONDRIAL"/>
    <property type="match status" value="1"/>
</dbReference>
<proteinExistence type="predicted"/>
<dbReference type="CDD" id="cd07067">
    <property type="entry name" value="HP_PGM_like"/>
    <property type="match status" value="1"/>
</dbReference>
<keyword evidence="3" id="KW-1185">Reference proteome</keyword>
<accession>A0A327YE58</accession>
<dbReference type="InterPro" id="IPR051021">
    <property type="entry name" value="Mito_Ser/Thr_phosphatase"/>
</dbReference>
<protein>
    <submittedName>
        <fullName evidence="2">Broad specificity phosphatase PhoE</fullName>
    </submittedName>
</protein>
<dbReference type="AlphaFoldDB" id="A0A327YE58"/>
<dbReference type="GO" id="GO:0016787">
    <property type="term" value="F:hydrolase activity"/>
    <property type="evidence" value="ECO:0007669"/>
    <property type="project" value="UniProtKB-KW"/>
</dbReference>
<dbReference type="InterPro" id="IPR013078">
    <property type="entry name" value="His_Pase_superF_clade-1"/>
</dbReference>
<dbReference type="SUPFAM" id="SSF53254">
    <property type="entry name" value="Phosphoglycerate mutase-like"/>
    <property type="match status" value="1"/>
</dbReference>
<dbReference type="EMBL" id="QLMG01000011">
    <property type="protein sequence ID" value="RAK18797.1"/>
    <property type="molecule type" value="Genomic_DNA"/>
</dbReference>